<keyword evidence="1" id="KW-0812">Transmembrane</keyword>
<evidence type="ECO:0000256" key="1">
    <source>
        <dbReference type="SAM" id="Phobius"/>
    </source>
</evidence>
<reference evidence="2 3" key="1">
    <citation type="submission" date="2021-04" db="EMBL/GenBank/DDBJ databases">
        <title>Corynebacterium genitalium sp. nov. and Corynebacterium genitalium sp. nov., two new species of the genus Corynebacterium.</title>
        <authorList>
            <person name="Jaen-Luchoro D."/>
            <person name="Pinyeiro-Iglesias B."/>
            <person name="Al-Shaer S."/>
            <person name="Karlsson R."/>
            <person name="Gonzales-Siles L."/>
            <person name="Cardew S."/>
            <person name="Jensie-Markopolous S."/>
            <person name="Ohlen M."/>
            <person name="Inganas E."/>
            <person name="Moore E.R.B."/>
        </authorList>
    </citation>
    <scope>NUCLEOTIDE SEQUENCE [LARGE SCALE GENOMIC DNA]</scope>
    <source>
        <strain evidence="2 3">CCUG 55013</strain>
    </source>
</reference>
<feature type="transmembrane region" description="Helical" evidence="1">
    <location>
        <begin position="346"/>
        <end position="365"/>
    </location>
</feature>
<proteinExistence type="predicted"/>
<keyword evidence="1" id="KW-0472">Membrane</keyword>
<comment type="caution">
    <text evidence="2">The sequence shown here is derived from an EMBL/GenBank/DDBJ whole genome shotgun (WGS) entry which is preliminary data.</text>
</comment>
<accession>A0ABD4TQZ3</accession>
<feature type="transmembrane region" description="Helical" evidence="1">
    <location>
        <begin position="377"/>
        <end position="395"/>
    </location>
</feature>
<gene>
    <name evidence="2" type="ORF">KBX22_06065</name>
</gene>
<dbReference type="EMBL" id="JAGPYW010000005">
    <property type="protein sequence ID" value="MCQ4614297.1"/>
    <property type="molecule type" value="Genomic_DNA"/>
</dbReference>
<name>A0ABD4TQZ3_9CORY</name>
<protein>
    <recommendedName>
        <fullName evidence="4">ABC transporter permease</fullName>
    </recommendedName>
</protein>
<feature type="transmembrane region" description="Helical" evidence="1">
    <location>
        <begin position="291"/>
        <end position="315"/>
    </location>
</feature>
<evidence type="ECO:0008006" key="4">
    <source>
        <dbReference type="Google" id="ProtNLM"/>
    </source>
</evidence>
<feature type="transmembrane region" description="Helical" evidence="1">
    <location>
        <begin position="82"/>
        <end position="106"/>
    </location>
</feature>
<evidence type="ECO:0000313" key="3">
    <source>
        <dbReference type="Proteomes" id="UP001205080"/>
    </source>
</evidence>
<evidence type="ECO:0000313" key="2">
    <source>
        <dbReference type="EMBL" id="MCQ4614297.1"/>
    </source>
</evidence>
<dbReference type="Proteomes" id="UP001205080">
    <property type="component" value="Unassembled WGS sequence"/>
</dbReference>
<organism evidence="2 3">
    <name type="scientific">Corynebacterium pseudogenitalium</name>
    <dbReference type="NCBI Taxonomy" id="38303"/>
    <lineage>
        <taxon>Bacteria</taxon>
        <taxon>Bacillati</taxon>
        <taxon>Actinomycetota</taxon>
        <taxon>Actinomycetes</taxon>
        <taxon>Mycobacteriales</taxon>
        <taxon>Corynebacteriaceae</taxon>
        <taxon>Corynebacterium</taxon>
    </lineage>
</organism>
<sequence>MQRLHKWQLAAFPVGIVAAALMAIASEIFSLPILVPLAFLPIIAGLVYLAPFLALGAGWCYEKVFGGGIQGTLISASLRYRATSIGSSVVLLFCICAVSTVTVGLANAGLGQVSSGLSYWKPGIHWGALRDDAEVEATYEEFTSPGVMGTFGQGRLLRDNQRSINAFVMSCHEYAELATDDPECPADDAESLLTPVGMDAAALSSQFVIPTTDTELDLPPLRIQEVPGLTEILISTSSEEINNVGRYLYADLDQLPSNVVLSATMQTKSGLTSQERIDNVNSAMSSGYGEAASALTLSIMLFGLAAVSGITIAAIRDRTRLVKVLTLRGVQNTVAKNLIRVETISLTLPFVLFGCISGTLLAAAVARVSSLNPWDAFTPHALGILTVYIVAVPIITEIQLRRTDGPDD</sequence>
<keyword evidence="1" id="KW-1133">Transmembrane helix</keyword>
<dbReference type="AlphaFoldDB" id="A0ABD4TQZ3"/>
<dbReference type="RefSeq" id="WP_143000812.1">
    <property type="nucleotide sequence ID" value="NZ_JAGPYW010000005.1"/>
</dbReference>
<feature type="transmembrane region" description="Helical" evidence="1">
    <location>
        <begin position="35"/>
        <end position="61"/>
    </location>
</feature>